<dbReference type="Proteomes" id="UP001374579">
    <property type="component" value="Unassembled WGS sequence"/>
</dbReference>
<evidence type="ECO:0000256" key="2">
    <source>
        <dbReference type="ARBA" id="ARBA00022737"/>
    </source>
</evidence>
<keyword evidence="9" id="KW-1185">Reference proteome</keyword>
<dbReference type="SUPFAM" id="SSF57667">
    <property type="entry name" value="beta-beta-alpha zinc fingers"/>
    <property type="match status" value="2"/>
</dbReference>
<evidence type="ECO:0000259" key="7">
    <source>
        <dbReference type="PROSITE" id="PS50157"/>
    </source>
</evidence>
<dbReference type="EMBL" id="JBAMIC010000010">
    <property type="protein sequence ID" value="KAK7101948.1"/>
    <property type="molecule type" value="Genomic_DNA"/>
</dbReference>
<feature type="domain" description="C2H2-type" evidence="7">
    <location>
        <begin position="156"/>
        <end position="178"/>
    </location>
</feature>
<gene>
    <name evidence="8" type="ORF">V1264_020249</name>
</gene>
<feature type="region of interest" description="Disordered" evidence="6">
    <location>
        <begin position="562"/>
        <end position="583"/>
    </location>
</feature>
<evidence type="ECO:0000256" key="3">
    <source>
        <dbReference type="ARBA" id="ARBA00022771"/>
    </source>
</evidence>
<comment type="caution">
    <text evidence="8">The sequence shown here is derived from an EMBL/GenBank/DDBJ whole genome shotgun (WGS) entry which is preliminary data.</text>
</comment>
<feature type="compositionally biased region" description="Low complexity" evidence="6">
    <location>
        <begin position="23"/>
        <end position="47"/>
    </location>
</feature>
<evidence type="ECO:0000256" key="1">
    <source>
        <dbReference type="ARBA" id="ARBA00022723"/>
    </source>
</evidence>
<feature type="domain" description="C2H2-type" evidence="7">
    <location>
        <begin position="416"/>
        <end position="443"/>
    </location>
</feature>
<dbReference type="Gene3D" id="3.30.160.60">
    <property type="entry name" value="Classic Zinc Finger"/>
    <property type="match status" value="1"/>
</dbReference>
<dbReference type="GO" id="GO:0000977">
    <property type="term" value="F:RNA polymerase II transcription regulatory region sequence-specific DNA binding"/>
    <property type="evidence" value="ECO:0007669"/>
    <property type="project" value="TreeGrafter"/>
</dbReference>
<feature type="compositionally biased region" description="Basic and acidic residues" evidence="6">
    <location>
        <begin position="290"/>
        <end position="299"/>
    </location>
</feature>
<keyword evidence="1" id="KW-0479">Metal-binding</keyword>
<dbReference type="PROSITE" id="PS50157">
    <property type="entry name" value="ZINC_FINGER_C2H2_2"/>
    <property type="match status" value="2"/>
</dbReference>
<feature type="region of interest" description="Disordered" evidence="6">
    <location>
        <begin position="486"/>
        <end position="513"/>
    </location>
</feature>
<feature type="region of interest" description="Disordered" evidence="6">
    <location>
        <begin position="722"/>
        <end position="770"/>
    </location>
</feature>
<feature type="compositionally biased region" description="Low complexity" evidence="6">
    <location>
        <begin position="752"/>
        <end position="770"/>
    </location>
</feature>
<feature type="region of interest" description="Disordered" evidence="6">
    <location>
        <begin position="204"/>
        <end position="225"/>
    </location>
</feature>
<evidence type="ECO:0000256" key="4">
    <source>
        <dbReference type="ARBA" id="ARBA00022833"/>
    </source>
</evidence>
<protein>
    <recommendedName>
        <fullName evidence="7">C2H2-type domain-containing protein</fullName>
    </recommendedName>
</protein>
<dbReference type="GO" id="GO:0005634">
    <property type="term" value="C:nucleus"/>
    <property type="evidence" value="ECO:0007669"/>
    <property type="project" value="TreeGrafter"/>
</dbReference>
<evidence type="ECO:0000313" key="9">
    <source>
        <dbReference type="Proteomes" id="UP001374579"/>
    </source>
</evidence>
<dbReference type="GO" id="GO:0000981">
    <property type="term" value="F:DNA-binding transcription factor activity, RNA polymerase II-specific"/>
    <property type="evidence" value="ECO:0007669"/>
    <property type="project" value="TreeGrafter"/>
</dbReference>
<accession>A0AAN9B9R3</accession>
<feature type="region of interest" description="Disordered" evidence="6">
    <location>
        <begin position="1"/>
        <end position="47"/>
    </location>
</feature>
<dbReference type="GO" id="GO:0008270">
    <property type="term" value="F:zinc ion binding"/>
    <property type="evidence" value="ECO:0007669"/>
    <property type="project" value="UniProtKB-KW"/>
</dbReference>
<name>A0AAN9B9R3_9CAEN</name>
<keyword evidence="3 5" id="KW-0863">Zinc-finger</keyword>
<dbReference type="PROSITE" id="PS00028">
    <property type="entry name" value="ZINC_FINGER_C2H2_1"/>
    <property type="match status" value="3"/>
</dbReference>
<dbReference type="AlphaFoldDB" id="A0AAN9B9R3"/>
<proteinExistence type="predicted"/>
<dbReference type="PANTHER" id="PTHR24409">
    <property type="entry name" value="ZINC FINGER PROTEIN 142"/>
    <property type="match status" value="1"/>
</dbReference>
<dbReference type="PANTHER" id="PTHR24409:SF295">
    <property type="entry name" value="AZ2-RELATED"/>
    <property type="match status" value="1"/>
</dbReference>
<feature type="region of interest" description="Disordered" evidence="6">
    <location>
        <begin position="334"/>
        <end position="366"/>
    </location>
</feature>
<feature type="region of interest" description="Disordered" evidence="6">
    <location>
        <begin position="265"/>
        <end position="314"/>
    </location>
</feature>
<dbReference type="InterPro" id="IPR013087">
    <property type="entry name" value="Znf_C2H2_type"/>
</dbReference>
<dbReference type="SMART" id="SM00355">
    <property type="entry name" value="ZnF_C2H2"/>
    <property type="match status" value="5"/>
</dbReference>
<feature type="compositionally biased region" description="Low complexity" evidence="6">
    <location>
        <begin position="265"/>
        <end position="289"/>
    </location>
</feature>
<keyword evidence="4" id="KW-0862">Zinc</keyword>
<feature type="compositionally biased region" description="Polar residues" evidence="6">
    <location>
        <begin position="497"/>
        <end position="513"/>
    </location>
</feature>
<organism evidence="8 9">
    <name type="scientific">Littorina saxatilis</name>
    <dbReference type="NCBI Taxonomy" id="31220"/>
    <lineage>
        <taxon>Eukaryota</taxon>
        <taxon>Metazoa</taxon>
        <taxon>Spiralia</taxon>
        <taxon>Lophotrochozoa</taxon>
        <taxon>Mollusca</taxon>
        <taxon>Gastropoda</taxon>
        <taxon>Caenogastropoda</taxon>
        <taxon>Littorinimorpha</taxon>
        <taxon>Littorinoidea</taxon>
        <taxon>Littorinidae</taxon>
        <taxon>Littorina</taxon>
    </lineage>
</organism>
<dbReference type="Pfam" id="PF00096">
    <property type="entry name" value="zf-C2H2"/>
    <property type="match status" value="1"/>
</dbReference>
<dbReference type="InterPro" id="IPR036236">
    <property type="entry name" value="Znf_C2H2_sf"/>
</dbReference>
<reference evidence="8 9" key="1">
    <citation type="submission" date="2024-02" db="EMBL/GenBank/DDBJ databases">
        <title>Chromosome-scale genome assembly of the rough periwinkle Littorina saxatilis.</title>
        <authorList>
            <person name="De Jode A."/>
            <person name="Faria R."/>
            <person name="Formenti G."/>
            <person name="Sims Y."/>
            <person name="Smith T.P."/>
            <person name="Tracey A."/>
            <person name="Wood J.M.D."/>
            <person name="Zagrodzka Z.B."/>
            <person name="Johannesson K."/>
            <person name="Butlin R.K."/>
            <person name="Leder E.H."/>
        </authorList>
    </citation>
    <scope>NUCLEOTIDE SEQUENCE [LARGE SCALE GENOMIC DNA]</scope>
    <source>
        <strain evidence="8">Snail1</strain>
        <tissue evidence="8">Muscle</tissue>
    </source>
</reference>
<evidence type="ECO:0000313" key="8">
    <source>
        <dbReference type="EMBL" id="KAK7101948.1"/>
    </source>
</evidence>
<evidence type="ECO:0000256" key="6">
    <source>
        <dbReference type="SAM" id="MobiDB-lite"/>
    </source>
</evidence>
<feature type="compositionally biased region" description="Low complexity" evidence="6">
    <location>
        <begin position="486"/>
        <end position="496"/>
    </location>
</feature>
<feature type="compositionally biased region" description="Gly residues" evidence="6">
    <location>
        <begin position="346"/>
        <end position="356"/>
    </location>
</feature>
<keyword evidence="2" id="KW-0677">Repeat</keyword>
<feature type="compositionally biased region" description="Basic and acidic residues" evidence="6">
    <location>
        <begin position="565"/>
        <end position="580"/>
    </location>
</feature>
<evidence type="ECO:0000256" key="5">
    <source>
        <dbReference type="PROSITE-ProRule" id="PRU00042"/>
    </source>
</evidence>
<sequence>MRDSKTAFSPVVIKQEPRDLSEDTFTIPSDTTTTTTTTANNNGNDYDNTGRLLQDRATNMTHKATAMSRSSGGETSEAVTLSRYSSSHEFVAEIARRVREESNSSNSLRGLELTPVTGLGHLTDLKASSLALYTTPPLAPQVAAAGEGRGKSRGEYACSECSSRFDTARDFRAHCLTHQVMMAESKLRRTRGGGVVLMGGVGGEEERVEDSEEVGSVFGGPGPGAEGASFTCEDCDTRFSSRDTYAMHMLIRAKNEACFPRRSLTTTTATSNSSTTPTLTHNPTTSNNNSKDHHTDTNNHHHHNNLPPSSPVSSLTGVKAALNLSTPALLLATSTPPELKHEPTAIGGGELSGGRSDGGRHSMADPTHQLIGTLGVEVGRMADYSPAWWSKYVPWVTGAGLLGGAGAEGEGPALPMVCYLCGEMFSNRDSLAMHVLFHTRDTPPASVGDLPSLWRKPLPSSLSSLPSHSPLASSSAMQLMGQAALRQLQQQHQQQRSPFSHSHNPNPFSRQLSPTEAAVASAAAAAVAAVTPPRSYVEHLSPPPLVAAGTRSDPSLPCHNGLRGRFGEDSDRVNTKEPTDSRTMTWATSGMTQRSAVTEDVHHTLPQRGASAPLTGNPTLSIWAGSKSPFRSISDLNSQETLEKSRPLSADHVVLRRHKPLLDLRQTGDVTEQWKVPKDSASNGDVWHNGSDTPIHHHSSAFNVYRLQRLKKLRLAKGVYRRPGARGRPPMTIYGTTGRQPAGVPPPQHNTSSADPLPSSTLASSTSSNSSHVSSMVKALTSQGHEVSACSHCELLFGDRTLYQLHMGLHNVNNPWQCNACGFVCSSRLHFATHTLHY</sequence>